<sequence length="328" mass="36581">MGETDKQLPSLVSQLEEQNRNMQALINHILLQPGNSVSLPDFNPGMEGSDPKSWINTVECCLAEDKRMGPTLVISLSKALKGEAISWFTSVVSPELTWETFKTAFLAQWGANEYPAAVALEVLGSNPRDKNESYVTFATRMMNRLTSSWKDLTHEQIAVSVLMGHLGLSNPHIKRVAYKEDISSRDKFLKELRLHSVQHNKRPFEYTVDAPLAPKRTRFPVPQHQNSSNPCSICKKVGHNEQKCYFRQPLTHQAQPSSSRSQAPMDPSSITCYRCHGKGHLSSRCPSKDVRPSDVKSKDQLPPEKKVALCQVNPVGELSHNGGRPGLS</sequence>
<feature type="region of interest" description="Disordered" evidence="2">
    <location>
        <begin position="279"/>
        <end position="328"/>
    </location>
</feature>
<dbReference type="InterPro" id="IPR001878">
    <property type="entry name" value="Znf_CCHC"/>
</dbReference>
<proteinExistence type="predicted"/>
<protein>
    <recommendedName>
        <fullName evidence="3">CCHC-type domain-containing protein</fullName>
    </recommendedName>
</protein>
<keyword evidence="1" id="KW-0862">Zinc</keyword>
<gene>
    <name evidence="4" type="ORF">g.71123</name>
</gene>
<dbReference type="InterPro" id="IPR036875">
    <property type="entry name" value="Znf_CCHC_sf"/>
</dbReference>
<dbReference type="PROSITE" id="PS50158">
    <property type="entry name" value="ZF_CCHC"/>
    <property type="match status" value="1"/>
</dbReference>
<evidence type="ECO:0000259" key="3">
    <source>
        <dbReference type="PROSITE" id="PS50158"/>
    </source>
</evidence>
<organism evidence="4">
    <name type="scientific">Lygus hesperus</name>
    <name type="common">Western plant bug</name>
    <dbReference type="NCBI Taxonomy" id="30085"/>
    <lineage>
        <taxon>Eukaryota</taxon>
        <taxon>Metazoa</taxon>
        <taxon>Ecdysozoa</taxon>
        <taxon>Arthropoda</taxon>
        <taxon>Hexapoda</taxon>
        <taxon>Insecta</taxon>
        <taxon>Pterygota</taxon>
        <taxon>Neoptera</taxon>
        <taxon>Paraneoptera</taxon>
        <taxon>Hemiptera</taxon>
        <taxon>Heteroptera</taxon>
        <taxon>Panheteroptera</taxon>
        <taxon>Cimicomorpha</taxon>
        <taxon>Miridae</taxon>
        <taxon>Mirini</taxon>
        <taxon>Lygus</taxon>
    </lineage>
</organism>
<feature type="compositionally biased region" description="Low complexity" evidence="2">
    <location>
        <begin position="253"/>
        <end position="264"/>
    </location>
</feature>
<evidence type="ECO:0000256" key="2">
    <source>
        <dbReference type="SAM" id="MobiDB-lite"/>
    </source>
</evidence>
<name>A0A146M6T9_LYGHE</name>
<feature type="domain" description="CCHC-type" evidence="3">
    <location>
        <begin position="272"/>
        <end position="287"/>
    </location>
</feature>
<dbReference type="SMART" id="SM00343">
    <property type="entry name" value="ZnF_C2HC"/>
    <property type="match status" value="2"/>
</dbReference>
<feature type="compositionally biased region" description="Basic and acidic residues" evidence="2">
    <location>
        <begin position="286"/>
        <end position="307"/>
    </location>
</feature>
<accession>A0A146M6T9</accession>
<keyword evidence="1" id="KW-0479">Metal-binding</keyword>
<keyword evidence="1" id="KW-0863">Zinc-finger</keyword>
<dbReference type="GO" id="GO:0008270">
    <property type="term" value="F:zinc ion binding"/>
    <property type="evidence" value="ECO:0007669"/>
    <property type="project" value="UniProtKB-KW"/>
</dbReference>
<dbReference type="EMBL" id="GDHC01003161">
    <property type="protein sequence ID" value="JAQ15468.1"/>
    <property type="molecule type" value="Transcribed_RNA"/>
</dbReference>
<dbReference type="SUPFAM" id="SSF57756">
    <property type="entry name" value="Retrovirus zinc finger-like domains"/>
    <property type="match status" value="1"/>
</dbReference>
<evidence type="ECO:0000256" key="1">
    <source>
        <dbReference type="PROSITE-ProRule" id="PRU00047"/>
    </source>
</evidence>
<reference evidence="4" key="1">
    <citation type="journal article" date="2016" name="Gigascience">
        <title>De novo construction of an expanded transcriptome assembly for the western tarnished plant bug, Lygus hesperus.</title>
        <authorList>
            <person name="Tassone E.E."/>
            <person name="Geib S.M."/>
            <person name="Hall B."/>
            <person name="Fabrick J.A."/>
            <person name="Brent C.S."/>
            <person name="Hull J.J."/>
        </authorList>
    </citation>
    <scope>NUCLEOTIDE SEQUENCE</scope>
</reference>
<dbReference type="Gene3D" id="4.10.60.10">
    <property type="entry name" value="Zinc finger, CCHC-type"/>
    <property type="match status" value="1"/>
</dbReference>
<feature type="region of interest" description="Disordered" evidence="2">
    <location>
        <begin position="250"/>
        <end position="269"/>
    </location>
</feature>
<dbReference type="AlphaFoldDB" id="A0A146M6T9"/>
<evidence type="ECO:0000313" key="4">
    <source>
        <dbReference type="EMBL" id="JAQ15468.1"/>
    </source>
</evidence>
<dbReference type="GO" id="GO:0003676">
    <property type="term" value="F:nucleic acid binding"/>
    <property type="evidence" value="ECO:0007669"/>
    <property type="project" value="InterPro"/>
</dbReference>